<dbReference type="AGR" id="MGI:3779122"/>
<evidence type="ECO:0000313" key="2">
    <source>
        <dbReference type="EMBL" id="BAC29949.1"/>
    </source>
</evidence>
<reference evidence="2" key="7">
    <citation type="journal article" date="2005" name="Science">
        <title>The Transcriptional Landscape of the Mammalian Genome.</title>
        <authorList>
            <consortium name="The FANTOM Consortium"/>
            <consortium name="Riken Genome Exploration Research Group and Genome Science Group (Genome Network Project Core Group)"/>
        </authorList>
    </citation>
    <scope>NUCLEOTIDE SEQUENCE</scope>
    <source>
        <strain evidence="2">C57BL/6J</strain>
        <tissue evidence="2">Thymus</tissue>
    </source>
</reference>
<evidence type="ECO:0000256" key="1">
    <source>
        <dbReference type="SAM" id="MobiDB-lite"/>
    </source>
</evidence>
<accession>Q8CAQ2</accession>
<dbReference type="MGI" id="MGI:3779122">
    <property type="gene designation" value="Gm10914"/>
</dbReference>
<reference evidence="2" key="5">
    <citation type="submission" date="2001-07" db="EMBL/GenBank/DDBJ databases">
        <authorList>
            <person name="Adachi J."/>
            <person name="Aizawa K."/>
            <person name="Akimura T."/>
            <person name="Arakawa T."/>
            <person name="Bono H."/>
            <person name="Carninci P."/>
            <person name="Fukuda S."/>
            <person name="Furuno M."/>
            <person name="Hanagaki T."/>
            <person name="Hara A."/>
            <person name="Hashizume W."/>
            <person name="Hayashida K."/>
            <person name="Hayatsu N."/>
            <person name="Hiramoto K."/>
            <person name="Hiraoka T."/>
            <person name="Hirozane T."/>
            <person name="Hori F."/>
            <person name="Imotani K."/>
            <person name="Ishii Y."/>
            <person name="Itoh M."/>
            <person name="Kagawa I."/>
            <person name="Kasukawa T."/>
            <person name="Katoh H."/>
            <person name="Kawai J."/>
            <person name="Kojima Y."/>
            <person name="Kondo S."/>
            <person name="Konno H."/>
            <person name="Kouda M."/>
            <person name="Koya S."/>
            <person name="Kurihara C."/>
            <person name="Matsuyama T."/>
            <person name="Miyazaki A."/>
            <person name="Murata M."/>
            <person name="Nakamura M."/>
            <person name="Nishi K."/>
            <person name="Nomura K."/>
            <person name="Numazaki R."/>
            <person name="Ohno M."/>
            <person name="Ohsato N."/>
            <person name="Okazaki Y."/>
            <person name="Saito R."/>
            <person name="Saitoh H."/>
            <person name="Sakai C."/>
            <person name="Sakai K."/>
            <person name="Sakazume N."/>
            <person name="Sano H."/>
            <person name="Sasaki D."/>
            <person name="Shibata K."/>
            <person name="Shinagawa A."/>
            <person name="Shiraki T."/>
            <person name="Sogabe Y."/>
            <person name="Tagami M."/>
            <person name="Tagawa A."/>
            <person name="Takahashi F."/>
            <person name="Takaku-Akahira S."/>
            <person name="Takeda Y."/>
            <person name="Tanaka T."/>
            <person name="Tomaru A."/>
            <person name="Toya T."/>
            <person name="Yasunishi A."/>
            <person name="Muramatsu M."/>
            <person name="Hayashizaki Y."/>
        </authorList>
    </citation>
    <scope>NUCLEOTIDE SEQUENCE</scope>
    <source>
        <strain evidence="2">C57BL/6J</strain>
        <tissue evidence="2">Thymus</tissue>
    </source>
</reference>
<evidence type="ECO:0000313" key="3">
    <source>
        <dbReference type="MGI" id="MGI:3779122"/>
    </source>
</evidence>
<reference evidence="2" key="8">
    <citation type="journal article" date="2005" name="Science">
        <title>Antisense Transcription in the Mammalian Transcriptome.</title>
        <authorList>
            <consortium name="RIKEN Genome Exploration Research Group and Genome Science Group (Genome Network Project Core Group) and the FANTOM Consortium"/>
        </authorList>
    </citation>
    <scope>NUCLEOTIDE SEQUENCE</scope>
    <source>
        <strain evidence="2">C57BL/6J</strain>
        <tissue evidence="2">Thymus</tissue>
    </source>
</reference>
<dbReference type="PhosphoSitePlus" id="Q8CAQ2"/>
<dbReference type="iPTMnet" id="Q8CAQ2"/>
<dbReference type="AlphaFoldDB" id="Q8CAQ2"/>
<reference evidence="2" key="2">
    <citation type="journal article" date="2000" name="Genome Res.">
        <title>Normalization and subtraction of cap-trapper-selected cDNAs to prepare full-length cDNA libraries for rapid discovery of new genes.</title>
        <authorList>
            <person name="Carninci P."/>
            <person name="Shibata Y."/>
            <person name="Hayatsu N."/>
            <person name="Sugahara Y."/>
            <person name="Shibata K."/>
            <person name="Itoh M."/>
            <person name="Konno H."/>
            <person name="Okazaki Y."/>
            <person name="Muramatsu M."/>
            <person name="Hayashizaki Y."/>
        </authorList>
    </citation>
    <scope>NUCLEOTIDE SEQUENCE</scope>
    <source>
        <strain evidence="2">C57BL/6J</strain>
        <tissue evidence="2">Thymus</tissue>
    </source>
</reference>
<protein>
    <submittedName>
        <fullName evidence="2">Uncharacterized protein</fullName>
    </submittedName>
</protein>
<name>Q8CAQ2_MOUSE</name>
<feature type="region of interest" description="Disordered" evidence="1">
    <location>
        <begin position="87"/>
        <end position="106"/>
    </location>
</feature>
<gene>
    <name evidence="3" type="primary">Gm10914</name>
</gene>
<dbReference type="EMBL" id="AK038241">
    <property type="protein sequence ID" value="BAC29949.1"/>
    <property type="molecule type" value="mRNA"/>
</dbReference>
<reference evidence="2" key="3">
    <citation type="journal article" date="2000" name="Genome Res.">
        <title>RIKEN integrated sequence analysis (RISA) system--384-format sequencing pipeline with 384 multicapillary sequencer.</title>
        <authorList>
            <person name="Shibata K."/>
            <person name="Itoh M."/>
            <person name="Aizawa K."/>
            <person name="Nagaoka S."/>
            <person name="Sasaki N."/>
            <person name="Carninci P."/>
            <person name="Konno H."/>
            <person name="Akiyama J."/>
            <person name="Nishi K."/>
            <person name="Kitsunai T."/>
            <person name="Tashiro H."/>
            <person name="Itoh M."/>
            <person name="Sumi N."/>
            <person name="Ishii Y."/>
            <person name="Nakamura S."/>
            <person name="Hazama M."/>
            <person name="Nishine T."/>
            <person name="Harada A."/>
            <person name="Yamamoto R."/>
            <person name="Matsumoto H."/>
            <person name="Sakaguchi S."/>
            <person name="Ikegami T."/>
            <person name="Kashiwagi K."/>
            <person name="Fujiwake S."/>
            <person name="Inoue K."/>
            <person name="Togawa Y."/>
            <person name="Izawa M."/>
            <person name="Ohara E."/>
            <person name="Watahiki M."/>
            <person name="Yoneda Y."/>
            <person name="Ishikawa T."/>
            <person name="Ozawa K."/>
            <person name="Tanaka T."/>
            <person name="Matsuura S."/>
            <person name="Kawai J."/>
            <person name="Okazaki Y."/>
            <person name="Muramatsu M."/>
            <person name="Inoue Y."/>
            <person name="Kira A."/>
            <person name="Hayashizaki Y."/>
        </authorList>
    </citation>
    <scope>NUCLEOTIDE SEQUENCE</scope>
    <source>
        <strain evidence="2">C57BL/6J</strain>
        <tissue evidence="2">Thymus</tissue>
    </source>
</reference>
<proteinExistence type="evidence at transcript level"/>
<reference evidence="2" key="6">
    <citation type="journal article" date="2002" name="Nature">
        <title>Analysis of the mouse transcriptome based on functional annotation of 60,770 full-length cDNAs.</title>
        <authorList>
            <consortium name="The FANTOM Consortium and the RIKEN Genome Exploration Research Group Phase I and II Team"/>
        </authorList>
    </citation>
    <scope>NUCLEOTIDE SEQUENCE</scope>
    <source>
        <strain evidence="2">C57BL/6J</strain>
        <tissue evidence="2">Thymus</tissue>
    </source>
</reference>
<sequence>MASQAKGFFPPHQDPLSQLLGSTILPPPPPPQLLTQPELSEVGWNLCSGGVCVCVCVCVRERERERERKREREKWGRTVIIREGGGEEAKENCEGVSKLKRSKDSQ</sequence>
<reference evidence="2" key="4">
    <citation type="journal article" date="2001" name="Nature">
        <title>Functional annotation of a full-length mouse cDNA collection.</title>
        <authorList>
            <consortium name="The RIKEN Genome Exploration Research Group Phase II Team and the FANTOM Consortium"/>
        </authorList>
    </citation>
    <scope>NUCLEOTIDE SEQUENCE</scope>
    <source>
        <strain evidence="2">C57BL/6J</strain>
        <tissue evidence="2">Thymus</tissue>
    </source>
</reference>
<reference evidence="2" key="1">
    <citation type="journal article" date="1999" name="Methods Enzymol.">
        <title>High-efficiency full-length cDNA cloning.</title>
        <authorList>
            <person name="Carninci P."/>
            <person name="Hayashizaki Y."/>
        </authorList>
    </citation>
    <scope>NUCLEOTIDE SEQUENCE</scope>
    <source>
        <strain evidence="2">C57BL/6J</strain>
        <tissue evidence="2">Thymus</tissue>
    </source>
</reference>
<organism evidence="2">
    <name type="scientific">Mus musculus</name>
    <name type="common">Mouse</name>
    <dbReference type="NCBI Taxonomy" id="10090"/>
    <lineage>
        <taxon>Eukaryota</taxon>
        <taxon>Metazoa</taxon>
        <taxon>Chordata</taxon>
        <taxon>Craniata</taxon>
        <taxon>Vertebrata</taxon>
        <taxon>Euteleostomi</taxon>
        <taxon>Mammalia</taxon>
        <taxon>Eutheria</taxon>
        <taxon>Euarchontoglires</taxon>
        <taxon>Glires</taxon>
        <taxon>Rodentia</taxon>
        <taxon>Myomorpha</taxon>
        <taxon>Muroidea</taxon>
        <taxon>Muridae</taxon>
        <taxon>Murinae</taxon>
        <taxon>Mus</taxon>
        <taxon>Mus</taxon>
    </lineage>
</organism>
<feature type="region of interest" description="Disordered" evidence="1">
    <location>
        <begin position="1"/>
        <end position="34"/>
    </location>
</feature>